<gene>
    <name evidence="1" type="primary">Dgri\GH17225</name>
    <name evidence="1" type="ORF">Dgri_GH17225</name>
</gene>
<name>B4JW35_DROGR</name>
<accession>B4JW35</accession>
<organism evidence="2">
    <name type="scientific">Drosophila grimshawi</name>
    <name type="common">Hawaiian fruit fly</name>
    <name type="synonym">Idiomyia grimshawi</name>
    <dbReference type="NCBI Taxonomy" id="7222"/>
    <lineage>
        <taxon>Eukaryota</taxon>
        <taxon>Metazoa</taxon>
        <taxon>Ecdysozoa</taxon>
        <taxon>Arthropoda</taxon>
        <taxon>Hexapoda</taxon>
        <taxon>Insecta</taxon>
        <taxon>Pterygota</taxon>
        <taxon>Neoptera</taxon>
        <taxon>Endopterygota</taxon>
        <taxon>Diptera</taxon>
        <taxon>Brachycera</taxon>
        <taxon>Muscomorpha</taxon>
        <taxon>Ephydroidea</taxon>
        <taxon>Drosophilidae</taxon>
        <taxon>Drosophila</taxon>
        <taxon>Hawaiian Drosophila</taxon>
    </lineage>
</organism>
<dbReference type="Proteomes" id="UP000001070">
    <property type="component" value="Unassembled WGS sequence"/>
</dbReference>
<dbReference type="HOGENOM" id="CLU_116900_3_0_1"/>
<dbReference type="PANTHER" id="PTHR20898:SF0">
    <property type="entry name" value="DAEDALUS ON 3-RELATED"/>
    <property type="match status" value="1"/>
</dbReference>
<evidence type="ECO:0000313" key="2">
    <source>
        <dbReference type="Proteomes" id="UP000001070"/>
    </source>
</evidence>
<dbReference type="AlphaFoldDB" id="B4JW35"/>
<dbReference type="Pfam" id="PF06477">
    <property type="entry name" value="DUF1091"/>
    <property type="match status" value="1"/>
</dbReference>
<dbReference type="eggNOG" id="ENOG502TC1W">
    <property type="taxonomic scope" value="Eukaryota"/>
</dbReference>
<protein>
    <submittedName>
        <fullName evidence="1">GH17225</fullName>
    </submittedName>
</protein>
<sequence length="114" mass="13281">MTNVDCHIYNKSRVAIHECRLRAINRHKTIFNLNGSLLYSANEVTVELQVFKKANGYKPWLYKSSIDACRFFRKPYNPIAILVYKLFKEFSNINHTCPYVASITPKNTTLYSSK</sequence>
<evidence type="ECO:0000313" key="1">
    <source>
        <dbReference type="EMBL" id="EDV98173.1"/>
    </source>
</evidence>
<proteinExistence type="predicted"/>
<dbReference type="InParanoid" id="B4JW35"/>
<dbReference type="OMA" id="SIDACRF"/>
<dbReference type="PANTHER" id="PTHR20898">
    <property type="entry name" value="DAEDALUS ON 3-RELATED-RELATED"/>
    <property type="match status" value="1"/>
</dbReference>
<keyword evidence="2" id="KW-1185">Reference proteome</keyword>
<reference evidence="1 2" key="1">
    <citation type="journal article" date="2007" name="Nature">
        <title>Evolution of genes and genomes on the Drosophila phylogeny.</title>
        <authorList>
            <consortium name="Drosophila 12 Genomes Consortium"/>
            <person name="Clark A.G."/>
            <person name="Eisen M.B."/>
            <person name="Smith D.R."/>
            <person name="Bergman C.M."/>
            <person name="Oliver B."/>
            <person name="Markow T.A."/>
            <person name="Kaufman T.C."/>
            <person name="Kellis M."/>
            <person name="Gelbart W."/>
            <person name="Iyer V.N."/>
            <person name="Pollard D.A."/>
            <person name="Sackton T.B."/>
            <person name="Larracuente A.M."/>
            <person name="Singh N.D."/>
            <person name="Abad J.P."/>
            <person name="Abt D.N."/>
            <person name="Adryan B."/>
            <person name="Aguade M."/>
            <person name="Akashi H."/>
            <person name="Anderson W.W."/>
            <person name="Aquadro C.F."/>
            <person name="Ardell D.H."/>
            <person name="Arguello R."/>
            <person name="Artieri C.G."/>
            <person name="Barbash D.A."/>
            <person name="Barker D."/>
            <person name="Barsanti P."/>
            <person name="Batterham P."/>
            <person name="Batzoglou S."/>
            <person name="Begun D."/>
            <person name="Bhutkar A."/>
            <person name="Blanco E."/>
            <person name="Bosak S.A."/>
            <person name="Bradley R.K."/>
            <person name="Brand A.D."/>
            <person name="Brent M.R."/>
            <person name="Brooks A.N."/>
            <person name="Brown R.H."/>
            <person name="Butlin R.K."/>
            <person name="Caggese C."/>
            <person name="Calvi B.R."/>
            <person name="Bernardo de Carvalho A."/>
            <person name="Caspi A."/>
            <person name="Castrezana S."/>
            <person name="Celniker S.E."/>
            <person name="Chang J.L."/>
            <person name="Chapple C."/>
            <person name="Chatterji S."/>
            <person name="Chinwalla A."/>
            <person name="Civetta A."/>
            <person name="Clifton S.W."/>
            <person name="Comeron J.M."/>
            <person name="Costello J.C."/>
            <person name="Coyne J.A."/>
            <person name="Daub J."/>
            <person name="David R.G."/>
            <person name="Delcher A.L."/>
            <person name="Delehaunty K."/>
            <person name="Do C.B."/>
            <person name="Ebling H."/>
            <person name="Edwards K."/>
            <person name="Eickbush T."/>
            <person name="Evans J.D."/>
            <person name="Filipski A."/>
            <person name="Findeiss S."/>
            <person name="Freyhult E."/>
            <person name="Fulton L."/>
            <person name="Fulton R."/>
            <person name="Garcia A.C."/>
            <person name="Gardiner A."/>
            <person name="Garfield D.A."/>
            <person name="Garvin B.E."/>
            <person name="Gibson G."/>
            <person name="Gilbert D."/>
            <person name="Gnerre S."/>
            <person name="Godfrey J."/>
            <person name="Good R."/>
            <person name="Gotea V."/>
            <person name="Gravely B."/>
            <person name="Greenberg A.J."/>
            <person name="Griffiths-Jones S."/>
            <person name="Gross S."/>
            <person name="Guigo R."/>
            <person name="Gustafson E.A."/>
            <person name="Haerty W."/>
            <person name="Hahn M.W."/>
            <person name="Halligan D.L."/>
            <person name="Halpern A.L."/>
            <person name="Halter G.M."/>
            <person name="Han M.V."/>
            <person name="Heger A."/>
            <person name="Hillier L."/>
            <person name="Hinrichs A.S."/>
            <person name="Holmes I."/>
            <person name="Hoskins R.A."/>
            <person name="Hubisz M.J."/>
            <person name="Hultmark D."/>
            <person name="Huntley M.A."/>
            <person name="Jaffe D.B."/>
            <person name="Jagadeeshan S."/>
            <person name="Jeck W.R."/>
            <person name="Johnson J."/>
            <person name="Jones C.D."/>
            <person name="Jordan W.C."/>
            <person name="Karpen G.H."/>
            <person name="Kataoka E."/>
            <person name="Keightley P.D."/>
            <person name="Kheradpour P."/>
            <person name="Kirkness E.F."/>
            <person name="Koerich L.B."/>
            <person name="Kristiansen K."/>
            <person name="Kudrna D."/>
            <person name="Kulathinal R.J."/>
            <person name="Kumar S."/>
            <person name="Kwok R."/>
            <person name="Lander E."/>
            <person name="Langley C.H."/>
            <person name="Lapoint R."/>
            <person name="Lazzaro B.P."/>
            <person name="Lee S.J."/>
            <person name="Levesque L."/>
            <person name="Li R."/>
            <person name="Lin C.F."/>
            <person name="Lin M.F."/>
            <person name="Lindblad-Toh K."/>
            <person name="Llopart A."/>
            <person name="Long M."/>
            <person name="Low L."/>
            <person name="Lozovsky E."/>
            <person name="Lu J."/>
            <person name="Luo M."/>
            <person name="Machado C.A."/>
            <person name="Makalowski W."/>
            <person name="Marzo M."/>
            <person name="Matsuda M."/>
            <person name="Matzkin L."/>
            <person name="McAllister B."/>
            <person name="McBride C.S."/>
            <person name="McKernan B."/>
            <person name="McKernan K."/>
            <person name="Mendez-Lago M."/>
            <person name="Minx P."/>
            <person name="Mollenhauer M.U."/>
            <person name="Montooth K."/>
            <person name="Mount S.M."/>
            <person name="Mu X."/>
            <person name="Myers E."/>
            <person name="Negre B."/>
            <person name="Newfeld S."/>
            <person name="Nielsen R."/>
            <person name="Noor M.A."/>
            <person name="O'Grady P."/>
            <person name="Pachter L."/>
            <person name="Papaceit M."/>
            <person name="Parisi M.J."/>
            <person name="Parisi M."/>
            <person name="Parts L."/>
            <person name="Pedersen J.S."/>
            <person name="Pesole G."/>
            <person name="Phillippy A.M."/>
            <person name="Ponting C.P."/>
            <person name="Pop M."/>
            <person name="Porcelli D."/>
            <person name="Powell J.R."/>
            <person name="Prohaska S."/>
            <person name="Pruitt K."/>
            <person name="Puig M."/>
            <person name="Quesneville H."/>
            <person name="Ram K.R."/>
            <person name="Rand D."/>
            <person name="Rasmussen M.D."/>
            <person name="Reed L.K."/>
            <person name="Reenan R."/>
            <person name="Reily A."/>
            <person name="Remington K.A."/>
            <person name="Rieger T.T."/>
            <person name="Ritchie M.G."/>
            <person name="Robin C."/>
            <person name="Rogers Y.H."/>
            <person name="Rohde C."/>
            <person name="Rozas J."/>
            <person name="Rubenfield M.J."/>
            <person name="Ruiz A."/>
            <person name="Russo S."/>
            <person name="Salzberg S.L."/>
            <person name="Sanchez-Gracia A."/>
            <person name="Saranga D.J."/>
            <person name="Sato H."/>
            <person name="Schaeffer S.W."/>
            <person name="Schatz M.C."/>
            <person name="Schlenke T."/>
            <person name="Schwartz R."/>
            <person name="Segarra C."/>
            <person name="Singh R.S."/>
            <person name="Sirot L."/>
            <person name="Sirota M."/>
            <person name="Sisneros N.B."/>
            <person name="Smith C.D."/>
            <person name="Smith T.F."/>
            <person name="Spieth J."/>
            <person name="Stage D.E."/>
            <person name="Stark A."/>
            <person name="Stephan W."/>
            <person name="Strausberg R.L."/>
            <person name="Strempel S."/>
            <person name="Sturgill D."/>
            <person name="Sutton G."/>
            <person name="Sutton G.G."/>
            <person name="Tao W."/>
            <person name="Teichmann S."/>
            <person name="Tobari Y.N."/>
            <person name="Tomimura Y."/>
            <person name="Tsolas J.M."/>
            <person name="Valente V.L."/>
            <person name="Venter E."/>
            <person name="Venter J.C."/>
            <person name="Vicario S."/>
            <person name="Vieira F.G."/>
            <person name="Vilella A.J."/>
            <person name="Villasante A."/>
            <person name="Walenz B."/>
            <person name="Wang J."/>
            <person name="Wasserman M."/>
            <person name="Watts T."/>
            <person name="Wilson D."/>
            <person name="Wilson R.K."/>
            <person name="Wing R.A."/>
            <person name="Wolfner M.F."/>
            <person name="Wong A."/>
            <person name="Wong G.K."/>
            <person name="Wu C.I."/>
            <person name="Wu G."/>
            <person name="Yamamoto D."/>
            <person name="Yang H.P."/>
            <person name="Yang S.P."/>
            <person name="Yorke J.A."/>
            <person name="Yoshida K."/>
            <person name="Zdobnov E."/>
            <person name="Zhang P."/>
            <person name="Zhang Y."/>
            <person name="Zimin A.V."/>
            <person name="Baldwin J."/>
            <person name="Abdouelleil A."/>
            <person name="Abdulkadir J."/>
            <person name="Abebe A."/>
            <person name="Abera B."/>
            <person name="Abreu J."/>
            <person name="Acer S.C."/>
            <person name="Aftuck L."/>
            <person name="Alexander A."/>
            <person name="An P."/>
            <person name="Anderson E."/>
            <person name="Anderson S."/>
            <person name="Arachi H."/>
            <person name="Azer M."/>
            <person name="Bachantsang P."/>
            <person name="Barry A."/>
            <person name="Bayul T."/>
            <person name="Berlin A."/>
            <person name="Bessette D."/>
            <person name="Bloom T."/>
            <person name="Blye J."/>
            <person name="Boguslavskiy L."/>
            <person name="Bonnet C."/>
            <person name="Boukhgalter B."/>
            <person name="Bourzgui I."/>
            <person name="Brown A."/>
            <person name="Cahill P."/>
            <person name="Channer S."/>
            <person name="Cheshatsang Y."/>
            <person name="Chuda L."/>
            <person name="Citroen M."/>
            <person name="Collymore A."/>
            <person name="Cooke P."/>
            <person name="Costello M."/>
            <person name="D'Aco K."/>
            <person name="Daza R."/>
            <person name="De Haan G."/>
            <person name="DeGray S."/>
            <person name="DeMaso C."/>
            <person name="Dhargay N."/>
            <person name="Dooley K."/>
            <person name="Dooley E."/>
            <person name="Doricent M."/>
            <person name="Dorje P."/>
            <person name="Dorjee K."/>
            <person name="Dupes A."/>
            <person name="Elong R."/>
            <person name="Falk J."/>
            <person name="Farina A."/>
            <person name="Faro S."/>
            <person name="Ferguson D."/>
            <person name="Fisher S."/>
            <person name="Foley C.D."/>
            <person name="Franke A."/>
            <person name="Friedrich D."/>
            <person name="Gadbois L."/>
            <person name="Gearin G."/>
            <person name="Gearin C.R."/>
            <person name="Giannoukos G."/>
            <person name="Goode T."/>
            <person name="Graham J."/>
            <person name="Grandbois E."/>
            <person name="Grewal S."/>
            <person name="Gyaltsen K."/>
            <person name="Hafez N."/>
            <person name="Hagos B."/>
            <person name="Hall J."/>
            <person name="Henson C."/>
            <person name="Hollinger A."/>
            <person name="Honan T."/>
            <person name="Huard M.D."/>
            <person name="Hughes L."/>
            <person name="Hurhula B."/>
            <person name="Husby M.E."/>
            <person name="Kamat A."/>
            <person name="Kanga B."/>
            <person name="Kashin S."/>
            <person name="Khazanovich D."/>
            <person name="Kisner P."/>
            <person name="Lance K."/>
            <person name="Lara M."/>
            <person name="Lee W."/>
            <person name="Lennon N."/>
            <person name="Letendre F."/>
            <person name="LeVine R."/>
            <person name="Lipovsky A."/>
            <person name="Liu X."/>
            <person name="Liu J."/>
            <person name="Liu S."/>
            <person name="Lokyitsang T."/>
            <person name="Lokyitsang Y."/>
            <person name="Lubonja R."/>
            <person name="Lui A."/>
            <person name="MacDonald P."/>
            <person name="Magnisalis V."/>
            <person name="Maru K."/>
            <person name="Matthews C."/>
            <person name="McCusker W."/>
            <person name="McDonough S."/>
            <person name="Mehta T."/>
            <person name="Meldrim J."/>
            <person name="Meneus L."/>
            <person name="Mihai O."/>
            <person name="Mihalev A."/>
            <person name="Mihova T."/>
            <person name="Mittelman R."/>
            <person name="Mlenga V."/>
            <person name="Montmayeur A."/>
            <person name="Mulrain L."/>
            <person name="Navidi A."/>
            <person name="Naylor J."/>
            <person name="Negash T."/>
            <person name="Nguyen T."/>
            <person name="Nguyen N."/>
            <person name="Nicol R."/>
            <person name="Norbu C."/>
            <person name="Norbu N."/>
            <person name="Novod N."/>
            <person name="O'Neill B."/>
            <person name="Osman S."/>
            <person name="Markiewicz E."/>
            <person name="Oyono O.L."/>
            <person name="Patti C."/>
            <person name="Phunkhang P."/>
            <person name="Pierre F."/>
            <person name="Priest M."/>
            <person name="Raghuraman S."/>
            <person name="Rege F."/>
            <person name="Reyes R."/>
            <person name="Rise C."/>
            <person name="Rogov P."/>
            <person name="Ross K."/>
            <person name="Ryan E."/>
            <person name="Settipalli S."/>
            <person name="Shea T."/>
            <person name="Sherpa N."/>
            <person name="Shi L."/>
            <person name="Shih D."/>
            <person name="Sparrow T."/>
            <person name="Spaulding J."/>
            <person name="Stalker J."/>
            <person name="Stange-Thomann N."/>
            <person name="Stavropoulos S."/>
            <person name="Stone C."/>
            <person name="Strader C."/>
            <person name="Tesfaye S."/>
            <person name="Thomson T."/>
            <person name="Thoulutsang Y."/>
            <person name="Thoulutsang D."/>
            <person name="Topham K."/>
            <person name="Topping I."/>
            <person name="Tsamla T."/>
            <person name="Vassiliev H."/>
            <person name="Vo A."/>
            <person name="Wangchuk T."/>
            <person name="Wangdi T."/>
            <person name="Weiand M."/>
            <person name="Wilkinson J."/>
            <person name="Wilson A."/>
            <person name="Yadav S."/>
            <person name="Young G."/>
            <person name="Yu Q."/>
            <person name="Zembek L."/>
            <person name="Zhong D."/>
            <person name="Zimmer A."/>
            <person name="Zwirko Z."/>
            <person name="Jaffe D.B."/>
            <person name="Alvarez P."/>
            <person name="Brockman W."/>
            <person name="Butler J."/>
            <person name="Chin C."/>
            <person name="Gnerre S."/>
            <person name="Grabherr M."/>
            <person name="Kleber M."/>
            <person name="Mauceli E."/>
            <person name="MacCallum I."/>
        </authorList>
    </citation>
    <scope>NUCLEOTIDE SEQUENCE [LARGE SCALE GENOMIC DNA]</scope>
    <source>
        <strain evidence="2">Tucson 15287-2541.00</strain>
    </source>
</reference>
<dbReference type="InterPro" id="IPR010512">
    <property type="entry name" value="DUF1091"/>
</dbReference>
<dbReference type="PhylomeDB" id="B4JW35"/>
<dbReference type="OrthoDB" id="7727171at2759"/>
<dbReference type="EMBL" id="CH916375">
    <property type="protein sequence ID" value="EDV98173.1"/>
    <property type="molecule type" value="Genomic_DNA"/>
</dbReference>